<dbReference type="PANTHER" id="PTHR46564">
    <property type="entry name" value="TRANSPOSASE"/>
    <property type="match status" value="1"/>
</dbReference>
<reference evidence="2" key="2">
    <citation type="submission" date="2023-07" db="EMBL/GenBank/DDBJ databases">
        <authorList>
            <person name="Bai X.-H."/>
            <person name="Wang H.-H."/>
            <person name="Wang J."/>
            <person name="Ma M.-Y."/>
            <person name="Hu H.-H."/>
            <person name="Song Z.-L."/>
            <person name="Ma H.-G."/>
            <person name="Fan Y."/>
            <person name="Du C.-Y."/>
            <person name="Xu J.-C."/>
        </authorList>
    </citation>
    <scope>NUCLEOTIDE SEQUENCE</scope>
    <source>
        <strain evidence="2">CZ1</strain>
    </source>
</reference>
<dbReference type="EMBL" id="CP130144">
    <property type="protein sequence ID" value="WNZ44895.1"/>
    <property type="molecule type" value="Genomic_DNA"/>
</dbReference>
<gene>
    <name evidence="2" type="ORF">Q2T42_24170</name>
</gene>
<dbReference type="PANTHER" id="PTHR46564:SF1">
    <property type="entry name" value="TRANSPOSASE"/>
    <property type="match status" value="1"/>
</dbReference>
<dbReference type="NCBIfam" id="NF033545">
    <property type="entry name" value="transpos_IS630"/>
    <property type="match status" value="1"/>
</dbReference>
<sequence>MSATEAETNRVQDLRFAFRHWTFRIDLRNLVFVDETGVHLGMTRLNGRAAKGERVHDVRPRSVGQNISLIGAIGLEGLIATMTIPGSVNTEVFVTYLLEVLIPQLWVGAIIVMDNLRVHYAERVRQAIESAGTKLVFLPPYSPDLSPIELCWSKLKQLLRSAKARSLEALNQALTEIVTEKISEEDAIAWFAHCGLFT</sequence>
<dbReference type="AlphaFoldDB" id="A0AA96WSD3"/>
<dbReference type="Pfam" id="PF13358">
    <property type="entry name" value="DDE_3"/>
    <property type="match status" value="1"/>
</dbReference>
<dbReference type="Gene3D" id="3.30.420.10">
    <property type="entry name" value="Ribonuclease H-like superfamily/Ribonuclease H"/>
    <property type="match status" value="1"/>
</dbReference>
<protein>
    <submittedName>
        <fullName evidence="2">IS630 family transposase</fullName>
    </submittedName>
</protein>
<feature type="domain" description="Tc1-like transposase DDE" evidence="1">
    <location>
        <begin position="30"/>
        <end position="170"/>
    </location>
</feature>
<dbReference type="InterPro" id="IPR047655">
    <property type="entry name" value="Transpos_IS630-like"/>
</dbReference>
<evidence type="ECO:0000313" key="2">
    <source>
        <dbReference type="EMBL" id="WNZ44895.1"/>
    </source>
</evidence>
<evidence type="ECO:0000259" key="1">
    <source>
        <dbReference type="Pfam" id="PF13358"/>
    </source>
</evidence>
<reference evidence="2" key="1">
    <citation type="journal article" date="2023" name="Plants (Basel)">
        <title>Genomic Analysis of Leptolyngbya boryana CZ1 Reveals Efficient Carbon Fixation Modules.</title>
        <authorList>
            <person name="Bai X."/>
            <person name="Wang H."/>
            <person name="Cheng W."/>
            <person name="Wang J."/>
            <person name="Ma M."/>
            <person name="Hu H."/>
            <person name="Song Z."/>
            <person name="Ma H."/>
            <person name="Fan Y."/>
            <person name="Du C."/>
            <person name="Xu J."/>
        </authorList>
    </citation>
    <scope>NUCLEOTIDE SEQUENCE</scope>
    <source>
        <strain evidence="2">CZ1</strain>
    </source>
</reference>
<dbReference type="InterPro" id="IPR036397">
    <property type="entry name" value="RNaseH_sf"/>
</dbReference>
<proteinExistence type="predicted"/>
<dbReference type="GO" id="GO:0003676">
    <property type="term" value="F:nucleic acid binding"/>
    <property type="evidence" value="ECO:0007669"/>
    <property type="project" value="InterPro"/>
</dbReference>
<accession>A0AA96WSD3</accession>
<dbReference type="InterPro" id="IPR038717">
    <property type="entry name" value="Tc1-like_DDE_dom"/>
</dbReference>
<dbReference type="RefSeq" id="WP_316426764.1">
    <property type="nucleotide sequence ID" value="NZ_CP130144.1"/>
</dbReference>
<organism evidence="2">
    <name type="scientific">Leptolyngbya boryana CZ1</name>
    <dbReference type="NCBI Taxonomy" id="3060204"/>
    <lineage>
        <taxon>Bacteria</taxon>
        <taxon>Bacillati</taxon>
        <taxon>Cyanobacteriota</taxon>
        <taxon>Cyanophyceae</taxon>
        <taxon>Leptolyngbyales</taxon>
        <taxon>Leptolyngbyaceae</taxon>
        <taxon>Leptolyngbya group</taxon>
        <taxon>Leptolyngbya</taxon>
    </lineage>
</organism>
<name>A0AA96WSD3_LEPBY</name>